<feature type="transmembrane region" description="Helical" evidence="9">
    <location>
        <begin position="718"/>
        <end position="744"/>
    </location>
</feature>
<dbReference type="InterPro" id="IPR017871">
    <property type="entry name" value="ABC_transporter-like_CS"/>
</dbReference>
<feature type="transmembrane region" description="Helical" evidence="9">
    <location>
        <begin position="1166"/>
        <end position="1186"/>
    </location>
</feature>
<keyword evidence="5" id="KW-0547">Nucleotide-binding</keyword>
<feature type="domain" description="ABC transporter" evidence="10">
    <location>
        <begin position="125"/>
        <end position="395"/>
    </location>
</feature>
<gene>
    <name evidence="11" type="ORF">ACHAW5_004739</name>
</gene>
<evidence type="ECO:0000256" key="7">
    <source>
        <dbReference type="ARBA" id="ARBA00022989"/>
    </source>
</evidence>
<evidence type="ECO:0000256" key="1">
    <source>
        <dbReference type="ARBA" id="ARBA00004141"/>
    </source>
</evidence>
<proteinExistence type="inferred from homology"/>
<evidence type="ECO:0000259" key="10">
    <source>
        <dbReference type="PROSITE" id="PS50893"/>
    </source>
</evidence>
<protein>
    <recommendedName>
        <fullName evidence="10">ABC transporter domain-containing protein</fullName>
    </recommendedName>
</protein>
<evidence type="ECO:0000256" key="8">
    <source>
        <dbReference type="ARBA" id="ARBA00023136"/>
    </source>
</evidence>
<dbReference type="GO" id="GO:0005524">
    <property type="term" value="F:ATP binding"/>
    <property type="evidence" value="ECO:0007669"/>
    <property type="project" value="UniProtKB-KW"/>
</dbReference>
<evidence type="ECO:0000256" key="2">
    <source>
        <dbReference type="ARBA" id="ARBA00006012"/>
    </source>
</evidence>
<dbReference type="Pfam" id="PF19055">
    <property type="entry name" value="ABC2_membrane_7"/>
    <property type="match status" value="2"/>
</dbReference>
<evidence type="ECO:0000256" key="4">
    <source>
        <dbReference type="ARBA" id="ARBA00022692"/>
    </source>
</evidence>
<dbReference type="SUPFAM" id="SSF52540">
    <property type="entry name" value="P-loop containing nucleoside triphosphate hydrolases"/>
    <property type="match status" value="2"/>
</dbReference>
<dbReference type="Pfam" id="PF00005">
    <property type="entry name" value="ABC_tran"/>
    <property type="match status" value="2"/>
</dbReference>
<dbReference type="CDD" id="cd03232">
    <property type="entry name" value="ABCG_PDR_domain2"/>
    <property type="match status" value="1"/>
</dbReference>
<evidence type="ECO:0000313" key="11">
    <source>
        <dbReference type="EMBL" id="KAL3784040.1"/>
    </source>
</evidence>
<feature type="transmembrane region" description="Helical" evidence="9">
    <location>
        <begin position="523"/>
        <end position="541"/>
    </location>
</feature>
<evidence type="ECO:0000256" key="9">
    <source>
        <dbReference type="SAM" id="Phobius"/>
    </source>
</evidence>
<evidence type="ECO:0000313" key="12">
    <source>
        <dbReference type="Proteomes" id="UP001530315"/>
    </source>
</evidence>
<comment type="subcellular location">
    <subcellularLocation>
        <location evidence="1">Membrane</location>
        <topology evidence="1">Multi-pass membrane protein</topology>
    </subcellularLocation>
</comment>
<dbReference type="PROSITE" id="PS00211">
    <property type="entry name" value="ABC_TRANSPORTER_1"/>
    <property type="match status" value="1"/>
</dbReference>
<feature type="transmembrane region" description="Helical" evidence="9">
    <location>
        <begin position="1216"/>
        <end position="1237"/>
    </location>
</feature>
<dbReference type="InterPro" id="IPR043926">
    <property type="entry name" value="ABCG_dom"/>
</dbReference>
<evidence type="ECO:0000256" key="3">
    <source>
        <dbReference type="ARBA" id="ARBA00022448"/>
    </source>
</evidence>
<comment type="similarity">
    <text evidence="2">Belongs to the ABC transporter superfamily. ABCG family. PDR (TC 3.A.1.205) subfamily.</text>
</comment>
<sequence length="1411" mass="156267">MEQLVRLRRGSMMRLFPIDEDRSTLAMMMGGGAAAGGGEEEEEGAGGMEGGIEMDSAFVKNLNAFLGTLGDDAVVDLMLPSMEVRLRDVSYRVPRLDDGAGNRNRIHTLFNSSPLYTISKFVKGLRAGGGRDRPESTILVEEVLSGINLVLRPRRMYLILGPPLSGKTSLLKAIAGMLPHGSFKSGSKSGGYCEERYVSGRIAYNNLVCSGEGAEISHRTLFRNLVAFVRQSDFHAPRLTVAETLLFSGSCKDEAVRKNKKGTSTDGKVGLTLEGLGLTHVQDTYVGNEKIRGVSGGQRRRVTLGEMMVFDTPLLCGDEISTGLDTASTIEILSILSYVTRVMKRITVVSLLQPSPEAVSLFDEVILLSDGGRIIFAGPTEMACDYFRGLGYAQPDSMDDADYLLAVASSDRKRLYRGDSSEKPEFLPSFHADYCRPRIIKDQQEGWERDWAAAIKEGRPTNDGIDRFIKKYQNPFWTSVRLNLGRSFILWTRDRIFIRASLIKNIAMGLSVGFVFLNTDMNSSFFGVLFQGNLFIMLGAMTSSPEKLDDRAIFYKHDDLNFYPALSYVIGQSLASIPQMMIDVLLFGTFVYWMVGFVASAKGFLLYLALFFSFTFTCGQMFGLLASVAPSKSAVQAGGAVLLLLNVLFCGYIVSPSVIPDYFIWLYWMAPLAWVYRALLLNEFLSDDYADGIGEEILATNGFLYQSRIGLQPFTRDWIAYCFAYLFSFLILCMLASAACLHYLRMEPKPNRVLGMPGIEEKEDEIEEESGNATFIPVTLSFKDLSYEVKASTGSDKLRLLNNVSGVFSAGRMCALMGESGAGKTTLMDVIALRKGCGNIRGDVLLNGFPQEPISFRRCSGYVEQFDVQSAELTVRETILFSAQLRLDATNPVYDKPGGLDEHIDSIIKVLELTKEADILVGNEEDGGLTFEQKKRLSIAVELAASPSIVFLDEPTSGLDARAAILVMKALRKMCDTGRTVVATIHQPSSAVFDMFDDLLLLKKGGEVVFFGDLGACSCNLVAYFETLGATHINKGENPATWMLNVLSEKIMVNGEKGENEALDFAKAWIDSSNYLDLRRRLAEALDSQDESLEIKYKTEFAVNWFKRDNLMARRLVTIYWRSPAYNLSRMVLSMIIALLLGSVFIPIRKNDILTEAEITSMLSTIFISFIIIGVLSITSVLPVMLSIRDMYYRHKAAGMLNSRSVGRALATAEKWFILLSSLLFSVIFLPCSGIFTNPGRTLLGRFTEAAIFCGFFAFNTAIYSYSGQLFMCLVRGPGTAQILASCFIGINNFFSGLIVRPQQMTGFWQITYWINPGHFVYEGLCMSMFRSDRRFVVVGEGSDYYLPLDCNSNLIDGVCEVSVPTYVNAFFGGLFSESHLTRNACILGGILAVVRILTFVALRFFTYSGK</sequence>
<dbReference type="SMART" id="SM00382">
    <property type="entry name" value="AAA"/>
    <property type="match status" value="2"/>
</dbReference>
<dbReference type="InterPro" id="IPR013525">
    <property type="entry name" value="ABC2_TM"/>
</dbReference>
<dbReference type="InterPro" id="IPR027417">
    <property type="entry name" value="P-loop_NTPase"/>
</dbReference>
<evidence type="ECO:0000256" key="5">
    <source>
        <dbReference type="ARBA" id="ARBA00022741"/>
    </source>
</evidence>
<dbReference type="PROSITE" id="PS50893">
    <property type="entry name" value="ABC_TRANSPORTER_2"/>
    <property type="match status" value="2"/>
</dbReference>
<feature type="domain" description="ABC transporter" evidence="10">
    <location>
        <begin position="780"/>
        <end position="1030"/>
    </location>
</feature>
<feature type="transmembrane region" description="Helical" evidence="9">
    <location>
        <begin position="605"/>
        <end position="628"/>
    </location>
</feature>
<keyword evidence="7 9" id="KW-1133">Transmembrane helix</keyword>
<dbReference type="Pfam" id="PF01061">
    <property type="entry name" value="ABC2_membrane"/>
    <property type="match status" value="2"/>
</dbReference>
<dbReference type="InterPro" id="IPR003593">
    <property type="entry name" value="AAA+_ATPase"/>
</dbReference>
<comment type="caution">
    <text evidence="11">The sequence shown here is derived from an EMBL/GenBank/DDBJ whole genome shotgun (WGS) entry which is preliminary data.</text>
</comment>
<reference evidence="11 12" key="1">
    <citation type="submission" date="2024-10" db="EMBL/GenBank/DDBJ databases">
        <title>Updated reference genomes for cyclostephanoid diatoms.</title>
        <authorList>
            <person name="Roberts W.R."/>
            <person name="Alverson A.J."/>
        </authorList>
    </citation>
    <scope>NUCLEOTIDE SEQUENCE [LARGE SCALE GENOMIC DNA]</scope>
    <source>
        <strain evidence="11 12">AJA276-08</strain>
    </source>
</reference>
<evidence type="ECO:0000256" key="6">
    <source>
        <dbReference type="ARBA" id="ARBA00022840"/>
    </source>
</evidence>
<dbReference type="PANTHER" id="PTHR19241">
    <property type="entry name" value="ATP-BINDING CASSETTE TRANSPORTER"/>
    <property type="match status" value="1"/>
</dbReference>
<dbReference type="Gene3D" id="3.40.50.300">
    <property type="entry name" value="P-loop containing nucleotide triphosphate hydrolases"/>
    <property type="match status" value="2"/>
</dbReference>
<keyword evidence="12" id="KW-1185">Reference proteome</keyword>
<organism evidence="11 12">
    <name type="scientific">Stephanodiscus triporus</name>
    <dbReference type="NCBI Taxonomy" id="2934178"/>
    <lineage>
        <taxon>Eukaryota</taxon>
        <taxon>Sar</taxon>
        <taxon>Stramenopiles</taxon>
        <taxon>Ochrophyta</taxon>
        <taxon>Bacillariophyta</taxon>
        <taxon>Coscinodiscophyceae</taxon>
        <taxon>Thalassiosirophycidae</taxon>
        <taxon>Stephanodiscales</taxon>
        <taxon>Stephanodiscaceae</taxon>
        <taxon>Stephanodiscus</taxon>
    </lineage>
</organism>
<feature type="transmembrane region" description="Helical" evidence="9">
    <location>
        <begin position="496"/>
        <end position="517"/>
    </location>
</feature>
<feature type="transmembrane region" description="Helical" evidence="9">
    <location>
        <begin position="1128"/>
        <end position="1146"/>
    </location>
</feature>
<dbReference type="InterPro" id="IPR003439">
    <property type="entry name" value="ABC_transporter-like_ATP-bd"/>
</dbReference>
<keyword evidence="4 9" id="KW-0812">Transmembrane</keyword>
<keyword evidence="6" id="KW-0067">ATP-binding</keyword>
<dbReference type="EMBL" id="JALLAZ020000944">
    <property type="protein sequence ID" value="KAL3784040.1"/>
    <property type="molecule type" value="Genomic_DNA"/>
</dbReference>
<feature type="transmembrane region" description="Helical" evidence="9">
    <location>
        <begin position="1385"/>
        <end position="1406"/>
    </location>
</feature>
<dbReference type="InterPro" id="IPR034003">
    <property type="entry name" value="ABCG_PDR_2"/>
</dbReference>
<name>A0ABD3P7K3_9STRA</name>
<dbReference type="GO" id="GO:0016020">
    <property type="term" value="C:membrane"/>
    <property type="evidence" value="ECO:0007669"/>
    <property type="project" value="UniProtKB-SubCell"/>
</dbReference>
<keyword evidence="8 9" id="KW-0472">Membrane</keyword>
<feature type="transmembrane region" description="Helical" evidence="9">
    <location>
        <begin position="640"/>
        <end position="659"/>
    </location>
</feature>
<accession>A0ABD3P7K3</accession>
<keyword evidence="3" id="KW-0813">Transport</keyword>
<dbReference type="Proteomes" id="UP001530315">
    <property type="component" value="Unassembled WGS sequence"/>
</dbReference>
<feature type="transmembrane region" description="Helical" evidence="9">
    <location>
        <begin position="580"/>
        <end position="599"/>
    </location>
</feature>